<dbReference type="CDD" id="cd22231">
    <property type="entry name" value="RHH_NikR_HicB-like"/>
    <property type="match status" value="1"/>
</dbReference>
<dbReference type="PANTHER" id="PTHR34719:SF3">
    <property type="entry name" value="NICKEL-RESPONSIVE REGULATOR-RELATED"/>
    <property type="match status" value="1"/>
</dbReference>
<keyword evidence="4" id="KW-0804">Transcription</keyword>
<dbReference type="InterPro" id="IPR010985">
    <property type="entry name" value="Ribbon_hlx_hlx"/>
</dbReference>
<keyword evidence="2" id="KW-0805">Transcription regulation</keyword>
<dbReference type="Pfam" id="PF08753">
    <property type="entry name" value="NikR_C"/>
    <property type="match status" value="1"/>
</dbReference>
<keyword evidence="3" id="KW-0238">DNA-binding</keyword>
<dbReference type="EMBL" id="JAIOUQ010000016">
    <property type="protein sequence ID" value="MBZ2166897.1"/>
    <property type="molecule type" value="Genomic_DNA"/>
</dbReference>
<evidence type="ECO:0000259" key="6">
    <source>
        <dbReference type="Pfam" id="PF08753"/>
    </source>
</evidence>
<evidence type="ECO:0000256" key="3">
    <source>
        <dbReference type="ARBA" id="ARBA00023125"/>
    </source>
</evidence>
<dbReference type="InterPro" id="IPR014864">
    <property type="entry name" value="TF_NikR_Ni-bd_C"/>
</dbReference>
<name>A0A8T5UX81_9EURY</name>
<dbReference type="InterPro" id="IPR027271">
    <property type="entry name" value="Acetolactate_synth/TF_NikR_C"/>
</dbReference>
<accession>A0A8T5UX81</accession>
<evidence type="ECO:0000256" key="4">
    <source>
        <dbReference type="ARBA" id="ARBA00023163"/>
    </source>
</evidence>
<protein>
    <submittedName>
        <fullName evidence="7">CopG family ribbon-helix-helix protein</fullName>
    </submittedName>
</protein>
<reference evidence="8" key="1">
    <citation type="journal article" date="2022" name="Microbiol. Resour. Announc.">
        <title>Draft Genome Sequence of a Methanogenic Archaeon from West Spitsbergen Permafrost.</title>
        <authorList>
            <person name="Trubitsyn V."/>
            <person name="Rivkina E."/>
            <person name="Shcherbakova V."/>
        </authorList>
    </citation>
    <scope>NUCLEOTIDE SEQUENCE [LARGE SCALE GENOMIC DNA]</scope>
    <source>
        <strain evidence="8">VT</strain>
    </source>
</reference>
<dbReference type="Proteomes" id="UP000825933">
    <property type="component" value="Unassembled WGS sequence"/>
</dbReference>
<comment type="similarity">
    <text evidence="1">Belongs to the transcriptional regulatory CopG/NikR family.</text>
</comment>
<dbReference type="Gene3D" id="1.10.1220.10">
    <property type="entry name" value="Met repressor-like"/>
    <property type="match status" value="1"/>
</dbReference>
<dbReference type="InterPro" id="IPR013321">
    <property type="entry name" value="Arc_rbn_hlx_hlx"/>
</dbReference>
<evidence type="ECO:0000256" key="2">
    <source>
        <dbReference type="ARBA" id="ARBA00023015"/>
    </source>
</evidence>
<dbReference type="Pfam" id="PF01402">
    <property type="entry name" value="RHH_1"/>
    <property type="match status" value="1"/>
</dbReference>
<dbReference type="PANTHER" id="PTHR34719">
    <property type="entry name" value="NICKEL-RESPONSIVE REGULATOR"/>
    <property type="match status" value="1"/>
</dbReference>
<dbReference type="InterPro" id="IPR002145">
    <property type="entry name" value="CopG"/>
</dbReference>
<dbReference type="AlphaFoldDB" id="A0A8T5UX81"/>
<dbReference type="GO" id="GO:0003677">
    <property type="term" value="F:DNA binding"/>
    <property type="evidence" value="ECO:0007669"/>
    <property type="project" value="UniProtKB-KW"/>
</dbReference>
<dbReference type="RefSeq" id="WP_223792442.1">
    <property type="nucleotide sequence ID" value="NZ_JAIOUQ010000016.1"/>
</dbReference>
<keyword evidence="8" id="KW-1185">Reference proteome</keyword>
<feature type="domain" description="Transcription factor NikR nickel binding C-terminal" evidence="6">
    <location>
        <begin position="56"/>
        <end position="127"/>
    </location>
</feature>
<evidence type="ECO:0000256" key="1">
    <source>
        <dbReference type="ARBA" id="ARBA00008478"/>
    </source>
</evidence>
<evidence type="ECO:0000313" key="7">
    <source>
        <dbReference type="EMBL" id="MBZ2166897.1"/>
    </source>
</evidence>
<dbReference type="InterPro" id="IPR050192">
    <property type="entry name" value="CopG/NikR_regulator"/>
</dbReference>
<comment type="caution">
    <text evidence="7">The sequence shown here is derived from an EMBL/GenBank/DDBJ whole genome shotgun (WGS) entry which is preliminary data.</text>
</comment>
<dbReference type="SUPFAM" id="SSF55021">
    <property type="entry name" value="ACT-like"/>
    <property type="match status" value="1"/>
</dbReference>
<proteinExistence type="inferred from homology"/>
<dbReference type="Gene3D" id="3.30.70.1150">
    <property type="entry name" value="ACT-like. Chain A, domain 2"/>
    <property type="match status" value="1"/>
</dbReference>
<dbReference type="GO" id="GO:0006355">
    <property type="term" value="P:regulation of DNA-templated transcription"/>
    <property type="evidence" value="ECO:0007669"/>
    <property type="project" value="InterPro"/>
</dbReference>
<sequence>MVIVSVSLSKKLLEDIDCIKDEMGFSGRSDVIRASARMLIADNREKAEMVGDTNSVLTLIHNQDVEDKVTEIKHDYEDIISTQIHSHLKEHKCLEIFILDGDVHRMYQLAKMFQTSSKMDYVKLTVV</sequence>
<dbReference type="InterPro" id="IPR045865">
    <property type="entry name" value="ACT-like_dom_sf"/>
</dbReference>
<evidence type="ECO:0000259" key="5">
    <source>
        <dbReference type="Pfam" id="PF01402"/>
    </source>
</evidence>
<organism evidence="7 8">
    <name type="scientific">Methanobacterium spitsbergense</name>
    <dbReference type="NCBI Taxonomy" id="2874285"/>
    <lineage>
        <taxon>Archaea</taxon>
        <taxon>Methanobacteriati</taxon>
        <taxon>Methanobacteriota</taxon>
        <taxon>Methanomada group</taxon>
        <taxon>Methanobacteria</taxon>
        <taxon>Methanobacteriales</taxon>
        <taxon>Methanobacteriaceae</taxon>
        <taxon>Methanobacterium</taxon>
    </lineage>
</organism>
<dbReference type="SUPFAM" id="SSF47598">
    <property type="entry name" value="Ribbon-helix-helix"/>
    <property type="match status" value="1"/>
</dbReference>
<gene>
    <name evidence="7" type="ORF">K8N75_12710</name>
</gene>
<feature type="domain" description="Ribbon-helix-helix protein CopG" evidence="5">
    <location>
        <begin position="3"/>
        <end position="41"/>
    </location>
</feature>
<evidence type="ECO:0000313" key="8">
    <source>
        <dbReference type="Proteomes" id="UP000825933"/>
    </source>
</evidence>